<comment type="caution">
    <text evidence="1">The sequence shown here is derived from an EMBL/GenBank/DDBJ whole genome shotgun (WGS) entry which is preliminary data.</text>
</comment>
<sequence length="80" mass="8722">SGVKASKWPIRGKPFSSNNVDSGLPVAVCKFELDKPNRALLLLERTSRQPNADVGRGGAVSGGRRFCAVSNLDKQYIKEY</sequence>
<accession>A0A822E7W7</accession>
<protein>
    <submittedName>
        <fullName evidence="1">Uncharacterized protein</fullName>
    </submittedName>
</protein>
<reference evidence="1" key="1">
    <citation type="submission" date="2021-02" db="EMBL/GenBank/DDBJ databases">
        <authorList>
            <person name="Nowell W R."/>
        </authorList>
    </citation>
    <scope>NUCLEOTIDE SEQUENCE</scope>
</reference>
<organism evidence="1 3">
    <name type="scientific">Rotaria socialis</name>
    <dbReference type="NCBI Taxonomy" id="392032"/>
    <lineage>
        <taxon>Eukaryota</taxon>
        <taxon>Metazoa</taxon>
        <taxon>Spiralia</taxon>
        <taxon>Gnathifera</taxon>
        <taxon>Rotifera</taxon>
        <taxon>Eurotatoria</taxon>
        <taxon>Bdelloidea</taxon>
        <taxon>Philodinida</taxon>
        <taxon>Philodinidae</taxon>
        <taxon>Rotaria</taxon>
    </lineage>
</organism>
<evidence type="ECO:0000313" key="2">
    <source>
        <dbReference type="EMBL" id="CAF5109534.1"/>
    </source>
</evidence>
<proteinExistence type="predicted"/>
<dbReference type="EMBL" id="CAJOBR010074825">
    <property type="protein sequence ID" value="CAF5109534.1"/>
    <property type="molecule type" value="Genomic_DNA"/>
</dbReference>
<evidence type="ECO:0000313" key="1">
    <source>
        <dbReference type="EMBL" id="CAF5090834.1"/>
    </source>
</evidence>
<name>A0A822E7W7_9BILA</name>
<evidence type="ECO:0000313" key="3">
    <source>
        <dbReference type="Proteomes" id="UP000663848"/>
    </source>
</evidence>
<feature type="non-terminal residue" evidence="1">
    <location>
        <position position="80"/>
    </location>
</feature>
<dbReference type="Proteomes" id="UP000663848">
    <property type="component" value="Unassembled WGS sequence"/>
</dbReference>
<dbReference type="AlphaFoldDB" id="A0A822E7W7"/>
<feature type="non-terminal residue" evidence="1">
    <location>
        <position position="1"/>
    </location>
</feature>
<dbReference type="EMBL" id="CAJOBR010068053">
    <property type="protein sequence ID" value="CAF5090834.1"/>
    <property type="molecule type" value="Genomic_DNA"/>
</dbReference>
<gene>
    <name evidence="1" type="ORF">QYT958_LOCUS44329</name>
    <name evidence="2" type="ORF">QYT958_LOCUS45341</name>
</gene>